<dbReference type="STRING" id="4155.A0A022RBR6"/>
<name>A0A022RBR6_ERYGU</name>
<feature type="compositionally biased region" description="Basic and acidic residues" evidence="7">
    <location>
        <begin position="210"/>
        <end position="222"/>
    </location>
</feature>
<evidence type="ECO:0000256" key="5">
    <source>
        <dbReference type="ARBA" id="ARBA00023242"/>
    </source>
</evidence>
<feature type="compositionally biased region" description="Polar residues" evidence="7">
    <location>
        <begin position="326"/>
        <end position="355"/>
    </location>
</feature>
<dbReference type="GO" id="GO:0005669">
    <property type="term" value="C:transcription factor TFIID complex"/>
    <property type="evidence" value="ECO:0000318"/>
    <property type="project" value="GO_Central"/>
</dbReference>
<gene>
    <name evidence="9" type="ORF">MIMGU_mgv1a002134mg</name>
</gene>
<feature type="compositionally biased region" description="Low complexity" evidence="7">
    <location>
        <begin position="380"/>
        <end position="394"/>
    </location>
</feature>
<comment type="similarity">
    <text evidence="2">Belongs to the TAF4 family.</text>
</comment>
<evidence type="ECO:0000256" key="1">
    <source>
        <dbReference type="ARBA" id="ARBA00004123"/>
    </source>
</evidence>
<dbReference type="InterPro" id="IPR045144">
    <property type="entry name" value="TAF4"/>
</dbReference>
<comment type="function">
    <text evidence="6">TAFs are components of the transcription factor IID (TFIID) complex that is essential for mediating regulation of RNA polymerase transcription.</text>
</comment>
<dbReference type="PANTHER" id="PTHR15138:SF14">
    <property type="entry name" value="TRANSCRIPTION INITIATION FACTOR TFIID SUBUNIT 4"/>
    <property type="match status" value="1"/>
</dbReference>
<feature type="compositionally biased region" description="Polar residues" evidence="7">
    <location>
        <begin position="230"/>
        <end position="247"/>
    </location>
</feature>
<sequence>MLLPIIQPQLDKDRAMQLQTLYYRLKKNEISKDGFVRHMRSIVGDQMLKMAVFKLQTQANRNAQTASNQFQSQPQISARQMQVASSAQMATDLSSSTGDSNTAKSREVESQAESQGGQASQMSSSGSGALIQERKHPSFPTHGLNNQQHMHFPQTSFPSYGSGGTGYSPFSATNAASSTPLRPQAQAHQNSAVNHMGPTPRAMNMTNMPKFDRPHSLSDHKKMQPGSMAHMNSSNNALQQNQVQWPASASKEQKSGAASSMSHVKQEPVDQPNEQQHRAQLSSSHGLSSLSPALNKQGSVVAPGNFKDESFEMHLSRTGFAPPTSAVPTNSVPSSIPSPMETNTQSVSRMPSLTNPIGPGNTKAPPKKPLIGQKKPMEAPGSSPPSSKKQKVSGGFLDQSIEHLNDVTAVSGVNLREEEEQLFSAAKEDSRVSEASRRVVQEEEERLILNKTPLQKKMVELMAKKGLKNMSSDVERCLSLCVEERLRGIIFNVVRLSKQRVDIEKPRHKTIITSDVRQQIMTINRKAREEWEKKQAETEKSQKANEADGTAGLDGDKDKDESRGKSTKANKEEDDKMRTTAANVAVRAATGVGDMLSRWQLMIEAKQKQGGPDSSSVNQPAKDVTRKASVTSTRNTRENQESEKRDSSAALTTSGSVRKVGRNQVVVPRVARSISVKDVITVLEREPQMSKSTLLYRLHNKVSPDAGGE</sequence>
<dbReference type="CDD" id="cd08045">
    <property type="entry name" value="HFD_TAF4"/>
    <property type="match status" value="1"/>
</dbReference>
<dbReference type="GO" id="GO:0006367">
    <property type="term" value="P:transcription initiation at RNA polymerase II promoter"/>
    <property type="evidence" value="ECO:0000318"/>
    <property type="project" value="GO_Central"/>
</dbReference>
<evidence type="ECO:0000256" key="3">
    <source>
        <dbReference type="ARBA" id="ARBA00023015"/>
    </source>
</evidence>
<protein>
    <recommendedName>
        <fullName evidence="8">RST domain-containing protein</fullName>
    </recommendedName>
</protein>
<keyword evidence="3" id="KW-0805">Transcription regulation</keyword>
<dbReference type="PANTHER" id="PTHR15138">
    <property type="entry name" value="TRANSCRIPTION INITIATION FACTOR TFIID SUBUNIT 4"/>
    <property type="match status" value="1"/>
</dbReference>
<dbReference type="Gene3D" id="1.10.20.10">
    <property type="entry name" value="Histone, subunit A"/>
    <property type="match status" value="1"/>
</dbReference>
<feature type="compositionally biased region" description="Low complexity" evidence="7">
    <location>
        <begin position="281"/>
        <end position="291"/>
    </location>
</feature>
<evidence type="ECO:0000256" key="2">
    <source>
        <dbReference type="ARBA" id="ARBA00006178"/>
    </source>
</evidence>
<feature type="compositionally biased region" description="Basic and acidic residues" evidence="7">
    <location>
        <begin position="554"/>
        <end position="578"/>
    </location>
</feature>
<feature type="region of interest" description="Disordered" evidence="7">
    <location>
        <begin position="529"/>
        <end position="582"/>
    </location>
</feature>
<feature type="compositionally biased region" description="Polar residues" evidence="7">
    <location>
        <begin position="64"/>
        <end position="103"/>
    </location>
</feature>
<dbReference type="FunFam" id="1.10.20.10:FF:000015">
    <property type="entry name" value="Transcription initiation factor TFIID subunit 4B"/>
    <property type="match status" value="1"/>
</dbReference>
<feature type="compositionally biased region" description="Low complexity" evidence="7">
    <location>
        <begin position="111"/>
        <end position="129"/>
    </location>
</feature>
<dbReference type="Pfam" id="PF12174">
    <property type="entry name" value="RST"/>
    <property type="match status" value="1"/>
</dbReference>
<evidence type="ECO:0000256" key="7">
    <source>
        <dbReference type="SAM" id="MobiDB-lite"/>
    </source>
</evidence>
<feature type="region of interest" description="Disordered" evidence="7">
    <location>
        <begin position="64"/>
        <end position="301"/>
    </location>
</feature>
<feature type="region of interest" description="Disordered" evidence="7">
    <location>
        <begin position="606"/>
        <end position="662"/>
    </location>
</feature>
<keyword evidence="4" id="KW-0804">Transcription</keyword>
<dbReference type="AlphaFoldDB" id="A0A022RBR6"/>
<evidence type="ECO:0000313" key="9">
    <source>
        <dbReference type="EMBL" id="EYU36365.1"/>
    </source>
</evidence>
<keyword evidence="5" id="KW-0539">Nucleus</keyword>
<evidence type="ECO:0000259" key="8">
    <source>
        <dbReference type="PROSITE" id="PS51879"/>
    </source>
</evidence>
<comment type="subcellular location">
    <subcellularLocation>
        <location evidence="1">Nucleus</location>
    </subcellularLocation>
</comment>
<dbReference type="eggNOG" id="KOG2341">
    <property type="taxonomic scope" value="Eukaryota"/>
</dbReference>
<evidence type="ECO:0000256" key="4">
    <source>
        <dbReference type="ARBA" id="ARBA00023163"/>
    </source>
</evidence>
<feature type="region of interest" description="Disordered" evidence="7">
    <location>
        <begin position="318"/>
        <end position="394"/>
    </location>
</feature>
<feature type="compositionally biased region" description="Basic and acidic residues" evidence="7">
    <location>
        <begin position="529"/>
        <end position="546"/>
    </location>
</feature>
<feature type="compositionally biased region" description="Polar residues" evidence="7">
    <location>
        <begin position="172"/>
        <end position="193"/>
    </location>
</feature>
<dbReference type="GO" id="GO:0046982">
    <property type="term" value="F:protein heterodimerization activity"/>
    <property type="evidence" value="ECO:0007669"/>
    <property type="project" value="InterPro"/>
</dbReference>
<proteinExistence type="inferred from homology"/>
<organism evidence="9 10">
    <name type="scientific">Erythranthe guttata</name>
    <name type="common">Yellow monkey flower</name>
    <name type="synonym">Mimulus guttatus</name>
    <dbReference type="NCBI Taxonomy" id="4155"/>
    <lineage>
        <taxon>Eukaryota</taxon>
        <taxon>Viridiplantae</taxon>
        <taxon>Streptophyta</taxon>
        <taxon>Embryophyta</taxon>
        <taxon>Tracheophyta</taxon>
        <taxon>Spermatophyta</taxon>
        <taxon>Magnoliopsida</taxon>
        <taxon>eudicotyledons</taxon>
        <taxon>Gunneridae</taxon>
        <taxon>Pentapetalae</taxon>
        <taxon>asterids</taxon>
        <taxon>lamiids</taxon>
        <taxon>Lamiales</taxon>
        <taxon>Phrymaceae</taxon>
        <taxon>Erythranthe</taxon>
    </lineage>
</organism>
<reference evidence="9 10" key="1">
    <citation type="journal article" date="2013" name="Proc. Natl. Acad. Sci. U.S.A.">
        <title>Fine-scale variation in meiotic recombination in Mimulus inferred from population shotgun sequencing.</title>
        <authorList>
            <person name="Hellsten U."/>
            <person name="Wright K.M."/>
            <person name="Jenkins J."/>
            <person name="Shu S."/>
            <person name="Yuan Y."/>
            <person name="Wessler S.R."/>
            <person name="Schmutz J."/>
            <person name="Willis J.H."/>
            <person name="Rokhsar D.S."/>
        </authorList>
    </citation>
    <scope>NUCLEOTIDE SEQUENCE [LARGE SCALE GENOMIC DNA]</scope>
    <source>
        <strain evidence="10">cv. DUN x IM62</strain>
    </source>
</reference>
<dbReference type="PROSITE" id="PS51879">
    <property type="entry name" value="RST"/>
    <property type="match status" value="1"/>
</dbReference>
<dbReference type="InterPro" id="IPR009072">
    <property type="entry name" value="Histone-fold"/>
</dbReference>
<feature type="compositionally biased region" description="Basic and acidic residues" evidence="7">
    <location>
        <begin position="635"/>
        <end position="647"/>
    </location>
</feature>
<dbReference type="InterPro" id="IPR022003">
    <property type="entry name" value="RST"/>
</dbReference>
<dbReference type="EMBL" id="KI630592">
    <property type="protein sequence ID" value="EYU36365.1"/>
    <property type="molecule type" value="Genomic_DNA"/>
</dbReference>
<keyword evidence="10" id="KW-1185">Reference proteome</keyword>
<feature type="domain" description="RST" evidence="8">
    <location>
        <begin position="1"/>
        <end position="61"/>
    </location>
</feature>
<dbReference type="CDD" id="cd22249">
    <property type="entry name" value="UDM1_RNF168_RNF169-like"/>
    <property type="match status" value="1"/>
</dbReference>
<dbReference type="InterPro" id="IPR007900">
    <property type="entry name" value="TAF4_C"/>
</dbReference>
<dbReference type="Pfam" id="PF05236">
    <property type="entry name" value="TAF4"/>
    <property type="match status" value="1"/>
</dbReference>
<dbReference type="Proteomes" id="UP000030748">
    <property type="component" value="Unassembled WGS sequence"/>
</dbReference>
<dbReference type="GO" id="GO:0003677">
    <property type="term" value="F:DNA binding"/>
    <property type="evidence" value="ECO:0000318"/>
    <property type="project" value="GO_Central"/>
</dbReference>
<evidence type="ECO:0000313" key="10">
    <source>
        <dbReference type="Proteomes" id="UP000030748"/>
    </source>
</evidence>
<evidence type="ECO:0000256" key="6">
    <source>
        <dbReference type="ARBA" id="ARBA00058775"/>
    </source>
</evidence>
<accession>A0A022RBR6</accession>